<protein>
    <recommendedName>
        <fullName evidence="1">Helicase ATP-binding domain-containing protein</fullName>
    </recommendedName>
</protein>
<dbReference type="SUPFAM" id="SSF52540">
    <property type="entry name" value="P-loop containing nucleoside triphosphate hydrolases"/>
    <property type="match status" value="1"/>
</dbReference>
<accession>H5TRR1</accession>
<gene>
    <name evidence="2" type="ORF">GOOTI_202_00250</name>
</gene>
<comment type="caution">
    <text evidence="2">The sequence shown here is derived from an EMBL/GenBank/DDBJ whole genome shotgun (WGS) entry which is preliminary data.</text>
</comment>
<organism evidence="2 3">
    <name type="scientific">Gordonia otitidis (strain DSM 44809 / CCUG 52243 / JCM 12355 / NBRC 100426 / IFM 10032)</name>
    <dbReference type="NCBI Taxonomy" id="1108044"/>
    <lineage>
        <taxon>Bacteria</taxon>
        <taxon>Bacillati</taxon>
        <taxon>Actinomycetota</taxon>
        <taxon>Actinomycetes</taxon>
        <taxon>Mycobacteriales</taxon>
        <taxon>Gordoniaceae</taxon>
        <taxon>Gordonia</taxon>
    </lineage>
</organism>
<dbReference type="OrthoDB" id="9776021at2"/>
<evidence type="ECO:0000259" key="1">
    <source>
        <dbReference type="PROSITE" id="PS51192"/>
    </source>
</evidence>
<dbReference type="InterPro" id="IPR001650">
    <property type="entry name" value="Helicase_C-like"/>
</dbReference>
<dbReference type="InterPro" id="IPR006935">
    <property type="entry name" value="Helicase/UvrB_N"/>
</dbReference>
<dbReference type="GO" id="GO:0016787">
    <property type="term" value="F:hydrolase activity"/>
    <property type="evidence" value="ECO:0007669"/>
    <property type="project" value="InterPro"/>
</dbReference>
<dbReference type="Pfam" id="PF00271">
    <property type="entry name" value="Helicase_C"/>
    <property type="match status" value="1"/>
</dbReference>
<dbReference type="Proteomes" id="UP000005038">
    <property type="component" value="Unassembled WGS sequence"/>
</dbReference>
<proteinExistence type="predicted"/>
<dbReference type="InterPro" id="IPR014001">
    <property type="entry name" value="Helicase_ATP-bd"/>
</dbReference>
<dbReference type="SMART" id="SM00487">
    <property type="entry name" value="DEXDc"/>
    <property type="match status" value="1"/>
</dbReference>
<dbReference type="InterPro" id="IPR005114">
    <property type="entry name" value="Helicase_assoc"/>
</dbReference>
<keyword evidence="3" id="KW-1185">Reference proteome</keyword>
<dbReference type="GO" id="GO:0003677">
    <property type="term" value="F:DNA binding"/>
    <property type="evidence" value="ECO:0007669"/>
    <property type="project" value="InterPro"/>
</dbReference>
<name>H5TRR1_GORO1</name>
<dbReference type="Gene3D" id="3.40.50.300">
    <property type="entry name" value="P-loop containing nucleotide triphosphate hydrolases"/>
    <property type="match status" value="2"/>
</dbReference>
<dbReference type="PANTHER" id="PTHR47396">
    <property type="entry name" value="TYPE I RESTRICTION ENZYME ECOKI R PROTEIN"/>
    <property type="match status" value="1"/>
</dbReference>
<evidence type="ECO:0000313" key="3">
    <source>
        <dbReference type="Proteomes" id="UP000005038"/>
    </source>
</evidence>
<dbReference type="STRING" id="1108044.GOOTI_202_00250"/>
<dbReference type="PROSITE" id="PS51192">
    <property type="entry name" value="HELICASE_ATP_BIND_1"/>
    <property type="match status" value="1"/>
</dbReference>
<dbReference type="Gene3D" id="6.10.140.530">
    <property type="match status" value="4"/>
</dbReference>
<dbReference type="Pfam" id="PF03457">
    <property type="entry name" value="HA"/>
    <property type="match status" value="4"/>
</dbReference>
<dbReference type="GO" id="GO:0005524">
    <property type="term" value="F:ATP binding"/>
    <property type="evidence" value="ECO:0007669"/>
    <property type="project" value="InterPro"/>
</dbReference>
<reference evidence="2" key="1">
    <citation type="submission" date="2012-02" db="EMBL/GenBank/DDBJ databases">
        <title>Whole genome shotgun sequence of Gordonia otitidis NBRC 100426.</title>
        <authorList>
            <person name="Yoshida I."/>
            <person name="Hosoyama A."/>
            <person name="Tsuchikane K."/>
            <person name="Katsumata H."/>
            <person name="Yamazaki S."/>
            <person name="Fujita N."/>
        </authorList>
    </citation>
    <scope>NUCLEOTIDE SEQUENCE [LARGE SCALE GENOMIC DNA]</scope>
    <source>
        <strain evidence="2">NBRC 100426</strain>
    </source>
</reference>
<evidence type="ECO:0000313" key="2">
    <source>
        <dbReference type="EMBL" id="GAB36169.1"/>
    </source>
</evidence>
<dbReference type="Pfam" id="PF04851">
    <property type="entry name" value="ResIII"/>
    <property type="match status" value="1"/>
</dbReference>
<dbReference type="GO" id="GO:0005829">
    <property type="term" value="C:cytosol"/>
    <property type="evidence" value="ECO:0007669"/>
    <property type="project" value="TreeGrafter"/>
</dbReference>
<dbReference type="InterPro" id="IPR050742">
    <property type="entry name" value="Helicase_Restrict-Modif_Enz"/>
</dbReference>
<dbReference type="EMBL" id="BAFB01000202">
    <property type="protein sequence ID" value="GAB36169.1"/>
    <property type="molecule type" value="Genomic_DNA"/>
</dbReference>
<dbReference type="RefSeq" id="WP_007240353.1">
    <property type="nucleotide sequence ID" value="NZ_BAFB01000202.1"/>
</dbReference>
<dbReference type="InterPro" id="IPR027417">
    <property type="entry name" value="P-loop_NTPase"/>
</dbReference>
<feature type="domain" description="Helicase ATP-binding" evidence="1">
    <location>
        <begin position="22"/>
        <end position="194"/>
    </location>
</feature>
<dbReference type="PANTHER" id="PTHR47396:SF1">
    <property type="entry name" value="ATP-DEPENDENT HELICASE IRC3-RELATED"/>
    <property type="match status" value="1"/>
</dbReference>
<sequence>MTERSTPKALRPHQRKAFDAVMAAIGDGGRAQITMACGTGKTLVGLRTAEAVHQRVAGGRVLVLVPTLGLIDQTVRAWRADTADTFDAFAFCSDKRAAAEDIAADQLPIPSTTTPQVLADWLDGRSNDRLVVVFCTYQSTVRLADIHHDRAHEWDVVVVDEAHRTAGEITKPFGTILHDHLIPAQRRLFMTATPRVHTSSSVTVDGGGDATTVASMDDTSLYGPRLYELTFGQAIAQDLLSPYQVAIVVVTDDDVARLIANPSYGTTLADGGELSVQEIAGQIALARASEQFGLHRIIVFHNTISASKRFASAYSDIAGPILSSAFTHGTTVRHLDGSATADERRTCLTQLDGTGDDAHMVVTNSKVLTEGINVPALDGIMFAQPRSSQIDVTQAVGRAIRKHPRRNHPSVIVLPVYLTPDDDPEMAVADTNFRAAAQTLRALQDHDQQLEFDIAEARRSLATPGNHERLPDNVTVLADPGVVDSIADALTVRLIQVVSDPFEEGVAYLHRYVATHGTSRAPKGAEIDDFGIGEWVSRQRTQYAAGRLTADRIHLLETEFPDWVWSVKDAAFEEGVAYLRLYVAEHGTSRAPQRAVIDGFGIGEWVRSRRTEYAAGRLASDRIRRLETEFPDWVWSVKDAAFEEGVAYLRLYVAEHGTSRAPQRAVIDGFRIGRWVQYRRLDHAAGRLASDRIRRLETEFPDWAWSINMFEEGVAYLHRYVAEHGTSRAPRGAEIDGYQIGSWVSHRRSEYKAGRLDADRIRRLETEFPEWAWSAR</sequence>
<dbReference type="AlphaFoldDB" id="H5TRR1"/>